<dbReference type="SUPFAM" id="SSF117396">
    <property type="entry name" value="TM1631-like"/>
    <property type="match status" value="1"/>
</dbReference>
<sequence length="234" mass="27272">MLYVGTSGYSYPYWRNRFYPEKLPVAKQLAYYATRLNALELNGTFYRFPRVAQLRKAALQTADDFAFSVKAHKIITHTLRLKNAREKIEEFGAIVREGLEDKLKCILYQMPPSYVFSDERLGDVVACLKDDKRSVIEFRHSSWWQDKVFDALKKASIVFCSVSYPGLPADNIRTGRFFYKRMHGVPELFKSAYTIDELTTLHRQLPETDDSFVFFNNTMFEAGYENALFFGQLK</sequence>
<proteinExistence type="predicted"/>
<gene>
    <name evidence="1" type="ORF">DN068_18485</name>
</gene>
<dbReference type="Gene3D" id="3.20.20.410">
    <property type="entry name" value="Protein of unknown function UPF0759"/>
    <property type="match status" value="1"/>
</dbReference>
<dbReference type="RefSeq" id="WP_111000432.1">
    <property type="nucleotide sequence ID" value="NZ_QKTW01000025.1"/>
</dbReference>
<dbReference type="Pfam" id="PF01904">
    <property type="entry name" value="DUF72"/>
    <property type="match status" value="1"/>
</dbReference>
<protein>
    <submittedName>
        <fullName evidence="1">DUF72 domain-containing protein</fullName>
    </submittedName>
</protein>
<evidence type="ECO:0000313" key="1">
    <source>
        <dbReference type="EMBL" id="PZF71287.1"/>
    </source>
</evidence>
<dbReference type="PANTHER" id="PTHR30348:SF4">
    <property type="entry name" value="DUF72 DOMAIN-CONTAINING PROTEIN"/>
    <property type="match status" value="1"/>
</dbReference>
<accession>A0A2W2B5M7</accession>
<dbReference type="InterPro" id="IPR036520">
    <property type="entry name" value="UPF0759_sf"/>
</dbReference>
<keyword evidence="2" id="KW-1185">Reference proteome</keyword>
<comment type="caution">
    <text evidence="1">The sequence shown here is derived from an EMBL/GenBank/DDBJ whole genome shotgun (WGS) entry which is preliminary data.</text>
</comment>
<name>A0A2W2B5M7_9BACT</name>
<evidence type="ECO:0000313" key="2">
    <source>
        <dbReference type="Proteomes" id="UP000248745"/>
    </source>
</evidence>
<dbReference type="AlphaFoldDB" id="A0A2W2B5M7"/>
<dbReference type="InterPro" id="IPR002763">
    <property type="entry name" value="DUF72"/>
</dbReference>
<dbReference type="EMBL" id="QKTW01000025">
    <property type="protein sequence ID" value="PZF71287.1"/>
    <property type="molecule type" value="Genomic_DNA"/>
</dbReference>
<dbReference type="PANTHER" id="PTHR30348">
    <property type="entry name" value="UNCHARACTERIZED PROTEIN YECE"/>
    <property type="match status" value="1"/>
</dbReference>
<organism evidence="1 2">
    <name type="scientific">Taibaiella soli</name>
    <dbReference type="NCBI Taxonomy" id="1649169"/>
    <lineage>
        <taxon>Bacteria</taxon>
        <taxon>Pseudomonadati</taxon>
        <taxon>Bacteroidota</taxon>
        <taxon>Chitinophagia</taxon>
        <taxon>Chitinophagales</taxon>
        <taxon>Chitinophagaceae</taxon>
        <taxon>Taibaiella</taxon>
    </lineage>
</organism>
<dbReference type="Proteomes" id="UP000248745">
    <property type="component" value="Unassembled WGS sequence"/>
</dbReference>
<reference evidence="1 2" key="1">
    <citation type="submission" date="2018-06" db="EMBL/GenBank/DDBJ databases">
        <title>Mucibacter soli gen. nov., sp. nov., a new member of the family Chitinophagaceae producing mucin.</title>
        <authorList>
            <person name="Kim M.-K."/>
            <person name="Park S."/>
            <person name="Kim T.-S."/>
            <person name="Joung Y."/>
            <person name="Han J.-H."/>
            <person name="Kim S.B."/>
        </authorList>
    </citation>
    <scope>NUCLEOTIDE SEQUENCE [LARGE SCALE GENOMIC DNA]</scope>
    <source>
        <strain evidence="1 2">R1-15</strain>
    </source>
</reference>
<dbReference type="OrthoDB" id="9780310at2"/>